<evidence type="ECO:0000313" key="2">
    <source>
        <dbReference type="EMBL" id="KAK9416403.1"/>
    </source>
</evidence>
<dbReference type="SUPFAM" id="SSF49503">
    <property type="entry name" value="Cupredoxins"/>
    <property type="match status" value="1"/>
</dbReference>
<dbReference type="InterPro" id="IPR008972">
    <property type="entry name" value="Cupredoxin"/>
</dbReference>
<reference evidence="2 3" key="1">
    <citation type="journal article" date="2024" name="J. Plant Pathol.">
        <title>Sequence and assembly of the genome of Seiridium unicorne, isolate CBS 538.82, causal agent of cypress canker disease.</title>
        <authorList>
            <person name="Scali E."/>
            <person name="Rocca G.D."/>
            <person name="Danti R."/>
            <person name="Garbelotto M."/>
            <person name="Barberini S."/>
            <person name="Baroncelli R."/>
            <person name="Emiliani G."/>
        </authorList>
    </citation>
    <scope>NUCLEOTIDE SEQUENCE [LARGE SCALE GENOMIC DNA]</scope>
    <source>
        <strain evidence="2 3">BM-138-508</strain>
    </source>
</reference>
<dbReference type="Gene3D" id="2.60.40.420">
    <property type="entry name" value="Cupredoxins - blue copper proteins"/>
    <property type="match status" value="1"/>
</dbReference>
<dbReference type="PANTHER" id="PTHR34883">
    <property type="entry name" value="SERINE-RICH PROTEIN, PUTATIVE-RELATED-RELATED"/>
    <property type="match status" value="1"/>
</dbReference>
<feature type="chain" id="PRO_5045833130" description="Extracellular serine-rich protein" evidence="1">
    <location>
        <begin position="20"/>
        <end position="270"/>
    </location>
</feature>
<feature type="signal peptide" evidence="1">
    <location>
        <begin position="1"/>
        <end position="19"/>
    </location>
</feature>
<gene>
    <name evidence="2" type="ORF">SUNI508_01820</name>
</gene>
<dbReference type="InterPro" id="IPR052953">
    <property type="entry name" value="Ser-rich/MCO-related"/>
</dbReference>
<dbReference type="Proteomes" id="UP001408356">
    <property type="component" value="Unassembled WGS sequence"/>
</dbReference>
<dbReference type="EMBL" id="JARVKF010000407">
    <property type="protein sequence ID" value="KAK9416403.1"/>
    <property type="molecule type" value="Genomic_DNA"/>
</dbReference>
<keyword evidence="1" id="KW-0732">Signal</keyword>
<evidence type="ECO:0000256" key="1">
    <source>
        <dbReference type="SAM" id="SignalP"/>
    </source>
</evidence>
<accession>A0ABR2UP39</accession>
<evidence type="ECO:0008006" key="4">
    <source>
        <dbReference type="Google" id="ProtNLM"/>
    </source>
</evidence>
<organism evidence="2 3">
    <name type="scientific">Seiridium unicorne</name>
    <dbReference type="NCBI Taxonomy" id="138068"/>
    <lineage>
        <taxon>Eukaryota</taxon>
        <taxon>Fungi</taxon>
        <taxon>Dikarya</taxon>
        <taxon>Ascomycota</taxon>
        <taxon>Pezizomycotina</taxon>
        <taxon>Sordariomycetes</taxon>
        <taxon>Xylariomycetidae</taxon>
        <taxon>Amphisphaeriales</taxon>
        <taxon>Sporocadaceae</taxon>
        <taxon>Seiridium</taxon>
    </lineage>
</organism>
<dbReference type="PANTHER" id="PTHR34883:SF17">
    <property type="entry name" value="CUPREDOXIN"/>
    <property type="match status" value="1"/>
</dbReference>
<comment type="caution">
    <text evidence="2">The sequence shown here is derived from an EMBL/GenBank/DDBJ whole genome shotgun (WGS) entry which is preliminary data.</text>
</comment>
<sequence>MQNLMRFVFLLAAVANALPQPIPHNLEATSPAVLSPEEAAAQARAAFMPDGFTAQANQIIPVVVGGTQDTFVPNVVTAAVGDVVQFQFSNGNHTVTQSAQDVACQPLQATVATAIHSGHIPFVDGQTTVGTFNMPVLSTDPIFLYCATGPHCQEGQVLIVNPATTQQIVDYAKLSAASGQSGDGTTVVGGTVAQIPLDLAAFTPAAPQAATPPVAAAPADPAGAPSSAATAVPVSAITLTLPPVAPVATDAAAAGSSTTTITVTVPPAAR</sequence>
<protein>
    <recommendedName>
        <fullName evidence="4">Extracellular serine-rich protein</fullName>
    </recommendedName>
</protein>
<keyword evidence="3" id="KW-1185">Reference proteome</keyword>
<dbReference type="CDD" id="cd00920">
    <property type="entry name" value="Cupredoxin"/>
    <property type="match status" value="1"/>
</dbReference>
<proteinExistence type="predicted"/>
<name>A0ABR2UP39_9PEZI</name>
<evidence type="ECO:0000313" key="3">
    <source>
        <dbReference type="Proteomes" id="UP001408356"/>
    </source>
</evidence>